<reference evidence="2 3" key="1">
    <citation type="submission" date="2022-06" db="EMBL/GenBank/DDBJ databases">
        <title>Isolation of gut microbiota from human fecal samples.</title>
        <authorList>
            <person name="Pamer E.G."/>
            <person name="Barat B."/>
            <person name="Waligurski E."/>
            <person name="Medina S."/>
            <person name="Paddock L."/>
            <person name="Mostad J."/>
        </authorList>
    </citation>
    <scope>NUCLEOTIDE SEQUENCE [LARGE SCALE GENOMIC DNA]</scope>
    <source>
        <strain evidence="2 3">DFI.9.73</strain>
    </source>
</reference>
<evidence type="ECO:0000313" key="3">
    <source>
        <dbReference type="Proteomes" id="UP001524473"/>
    </source>
</evidence>
<evidence type="ECO:0000313" key="2">
    <source>
        <dbReference type="EMBL" id="MCQ4840225.1"/>
    </source>
</evidence>
<gene>
    <name evidence="2" type="ORF">NE695_09910</name>
</gene>
<dbReference type="InterPro" id="IPR005149">
    <property type="entry name" value="Tscrpt_reg_PadR_N"/>
</dbReference>
<dbReference type="PANTHER" id="PTHR33169">
    <property type="entry name" value="PADR-FAMILY TRANSCRIPTIONAL REGULATOR"/>
    <property type="match status" value="1"/>
</dbReference>
<name>A0ABT1S111_9FIRM</name>
<protein>
    <submittedName>
        <fullName evidence="2">PadR family transcriptional regulator</fullName>
    </submittedName>
</protein>
<feature type="domain" description="Transcription regulator PadR N-terminal" evidence="1">
    <location>
        <begin position="14"/>
        <end position="82"/>
    </location>
</feature>
<dbReference type="GeneID" id="90532172"/>
<dbReference type="InterPro" id="IPR036390">
    <property type="entry name" value="WH_DNA-bd_sf"/>
</dbReference>
<keyword evidence="3" id="KW-1185">Reference proteome</keyword>
<sequence length="112" mass="12924">MDAQLKKGLIEICVLVVLKQQDSYGYQIIKDISDYAELSESTLYPILKRLEAGEFVTTYSIEHNSRLRKYYHITDKGKLRIEEFLVEWQDVQKVYEFIAGSVSKEKDGGIGV</sequence>
<accession>A0ABT1S111</accession>
<organism evidence="2 3">
    <name type="scientific">Neglectibacter timonensis</name>
    <dbReference type="NCBI Taxonomy" id="1776382"/>
    <lineage>
        <taxon>Bacteria</taxon>
        <taxon>Bacillati</taxon>
        <taxon>Bacillota</taxon>
        <taxon>Clostridia</taxon>
        <taxon>Eubacteriales</taxon>
        <taxon>Oscillospiraceae</taxon>
        <taxon>Neglectibacter</taxon>
    </lineage>
</organism>
<proteinExistence type="predicted"/>
<dbReference type="Gene3D" id="1.10.10.10">
    <property type="entry name" value="Winged helix-like DNA-binding domain superfamily/Winged helix DNA-binding domain"/>
    <property type="match status" value="1"/>
</dbReference>
<dbReference type="Pfam" id="PF03551">
    <property type="entry name" value="PadR"/>
    <property type="match status" value="1"/>
</dbReference>
<evidence type="ECO:0000259" key="1">
    <source>
        <dbReference type="Pfam" id="PF03551"/>
    </source>
</evidence>
<dbReference type="InterPro" id="IPR036388">
    <property type="entry name" value="WH-like_DNA-bd_sf"/>
</dbReference>
<dbReference type="SUPFAM" id="SSF46785">
    <property type="entry name" value="Winged helix' DNA-binding domain"/>
    <property type="match status" value="1"/>
</dbReference>
<dbReference type="InterPro" id="IPR052509">
    <property type="entry name" value="Metal_resp_DNA-bind_regulator"/>
</dbReference>
<dbReference type="Proteomes" id="UP001524473">
    <property type="component" value="Unassembled WGS sequence"/>
</dbReference>
<dbReference type="RefSeq" id="WP_066863200.1">
    <property type="nucleotide sequence ID" value="NZ_CABKVV010000013.1"/>
</dbReference>
<dbReference type="PANTHER" id="PTHR33169:SF24">
    <property type="entry name" value="TRANSCRIPTIONAL REGULATOR, PADR FAMILY"/>
    <property type="match status" value="1"/>
</dbReference>
<comment type="caution">
    <text evidence="2">The sequence shown here is derived from an EMBL/GenBank/DDBJ whole genome shotgun (WGS) entry which is preliminary data.</text>
</comment>
<dbReference type="EMBL" id="JANFZH010000021">
    <property type="protein sequence ID" value="MCQ4840225.1"/>
    <property type="molecule type" value="Genomic_DNA"/>
</dbReference>